<keyword evidence="6" id="KW-0324">Glycolysis</keyword>
<proteinExistence type="inferred from homology"/>
<evidence type="ECO:0000259" key="9">
    <source>
        <dbReference type="Pfam" id="PF00113"/>
    </source>
</evidence>
<dbReference type="SUPFAM" id="SSF51604">
    <property type="entry name" value="Enolase C-terminal domain-like"/>
    <property type="match status" value="1"/>
</dbReference>
<name>A0ABY5ZEN2_9ACTN</name>
<evidence type="ECO:0000256" key="3">
    <source>
        <dbReference type="ARBA" id="ARBA00012058"/>
    </source>
</evidence>
<feature type="domain" description="Enolase C-terminal TIM barrel" evidence="9">
    <location>
        <begin position="126"/>
        <end position="167"/>
    </location>
</feature>
<evidence type="ECO:0000256" key="7">
    <source>
        <dbReference type="ARBA" id="ARBA00023239"/>
    </source>
</evidence>
<evidence type="ECO:0000256" key="1">
    <source>
        <dbReference type="ARBA" id="ARBA00005031"/>
    </source>
</evidence>
<evidence type="ECO:0000256" key="6">
    <source>
        <dbReference type="ARBA" id="ARBA00023152"/>
    </source>
</evidence>
<keyword evidence="11" id="KW-1185">Reference proteome</keyword>
<keyword evidence="5" id="KW-0964">Secreted</keyword>
<sequence>MRSHGAGSEFPGSSAAVSGRSGGLGEVPLRCGIGGRVGPVSGPRSDRVGEFGERRGDPQSGRGVDGEFVVSVAEIPREGVAGDDHLRCRVRSWAVRTLLAPTPRPPLLSGPDVSPRLACRACSPSTGLADLAVGWRTGQIKVGSTTRSERTAKWNRLLEIERRTGAEFARFPDVRREVS</sequence>
<evidence type="ECO:0000256" key="5">
    <source>
        <dbReference type="ARBA" id="ARBA00022525"/>
    </source>
</evidence>
<evidence type="ECO:0000313" key="11">
    <source>
        <dbReference type="Proteomes" id="UP001058271"/>
    </source>
</evidence>
<reference evidence="10" key="1">
    <citation type="submission" date="2021-04" db="EMBL/GenBank/DDBJ databases">
        <title>Biosynthetic gene clusters of Dactylosporangioum roseum.</title>
        <authorList>
            <person name="Hartkoorn R.C."/>
            <person name="Beaudoing E."/>
            <person name="Hot D."/>
            <person name="Moureu S."/>
        </authorList>
    </citation>
    <scope>NUCLEOTIDE SEQUENCE</scope>
    <source>
        <strain evidence="10">NRRL B-16295</strain>
    </source>
</reference>
<dbReference type="Pfam" id="PF00113">
    <property type="entry name" value="Enolase_C"/>
    <property type="match status" value="1"/>
</dbReference>
<evidence type="ECO:0000313" key="10">
    <source>
        <dbReference type="EMBL" id="UWZ40580.1"/>
    </source>
</evidence>
<dbReference type="EC" id="4.2.1.11" evidence="3"/>
<dbReference type="Proteomes" id="UP001058271">
    <property type="component" value="Chromosome"/>
</dbReference>
<keyword evidence="7" id="KW-0456">Lyase</keyword>
<evidence type="ECO:0000256" key="8">
    <source>
        <dbReference type="SAM" id="MobiDB-lite"/>
    </source>
</evidence>
<comment type="similarity">
    <text evidence="2">Belongs to the enolase family.</text>
</comment>
<feature type="region of interest" description="Disordered" evidence="8">
    <location>
        <begin position="1"/>
        <end position="64"/>
    </location>
</feature>
<dbReference type="EMBL" id="CP073721">
    <property type="protein sequence ID" value="UWZ40580.1"/>
    <property type="molecule type" value="Genomic_DNA"/>
</dbReference>
<evidence type="ECO:0000256" key="4">
    <source>
        <dbReference type="ARBA" id="ARBA00017068"/>
    </source>
</evidence>
<feature type="compositionally biased region" description="Basic and acidic residues" evidence="8">
    <location>
        <begin position="44"/>
        <end position="57"/>
    </location>
</feature>
<protein>
    <recommendedName>
        <fullName evidence="4">Enolase</fullName>
        <ecNumber evidence="3">4.2.1.11</ecNumber>
    </recommendedName>
</protein>
<dbReference type="InterPro" id="IPR036849">
    <property type="entry name" value="Enolase-like_C_sf"/>
</dbReference>
<dbReference type="Gene3D" id="3.20.20.120">
    <property type="entry name" value="Enolase-like C-terminal domain"/>
    <property type="match status" value="1"/>
</dbReference>
<comment type="pathway">
    <text evidence="1">Carbohydrate degradation; glycolysis; pyruvate from D-glyceraldehyde 3-phosphate: step 4/5.</text>
</comment>
<gene>
    <name evidence="10" type="ORF">Drose_25710</name>
</gene>
<organism evidence="10 11">
    <name type="scientific">Dactylosporangium roseum</name>
    <dbReference type="NCBI Taxonomy" id="47989"/>
    <lineage>
        <taxon>Bacteria</taxon>
        <taxon>Bacillati</taxon>
        <taxon>Actinomycetota</taxon>
        <taxon>Actinomycetes</taxon>
        <taxon>Micromonosporales</taxon>
        <taxon>Micromonosporaceae</taxon>
        <taxon>Dactylosporangium</taxon>
    </lineage>
</organism>
<accession>A0ABY5ZEN2</accession>
<dbReference type="InterPro" id="IPR020810">
    <property type="entry name" value="Enolase_C"/>
</dbReference>
<evidence type="ECO:0000256" key="2">
    <source>
        <dbReference type="ARBA" id="ARBA00009604"/>
    </source>
</evidence>